<comment type="subcellular location">
    <subcellularLocation>
        <location evidence="1">Cell membrane</location>
        <topology evidence="1">Multi-pass membrane protein</topology>
    </subcellularLocation>
</comment>
<evidence type="ECO:0000256" key="1">
    <source>
        <dbReference type="ARBA" id="ARBA00004651"/>
    </source>
</evidence>
<feature type="transmembrane region" description="Helical" evidence="6">
    <location>
        <begin position="249"/>
        <end position="278"/>
    </location>
</feature>
<organism evidence="7 8">
    <name type="scientific">Porphyromonas endodontalis (strain ATCC 35406 / DSM 24491 / JCM 8526 / CCUG 16442 / BCRC 14492 / NCTC 13058 / HG 370)</name>
    <name type="common">Bacteroides endodontalis</name>
    <dbReference type="NCBI Taxonomy" id="553175"/>
    <lineage>
        <taxon>Bacteria</taxon>
        <taxon>Pseudomonadati</taxon>
        <taxon>Bacteroidota</taxon>
        <taxon>Bacteroidia</taxon>
        <taxon>Bacteroidales</taxon>
        <taxon>Porphyromonadaceae</taxon>
        <taxon>Porphyromonas</taxon>
    </lineage>
</organism>
<name>C3JA26_POREA</name>
<evidence type="ECO:0000313" key="8">
    <source>
        <dbReference type="Proteomes" id="UP000004295"/>
    </source>
</evidence>
<dbReference type="InterPro" id="IPR017039">
    <property type="entry name" value="Virul_fac_BrkB"/>
</dbReference>
<evidence type="ECO:0000256" key="3">
    <source>
        <dbReference type="ARBA" id="ARBA00022692"/>
    </source>
</evidence>
<dbReference type="PANTHER" id="PTHR30213">
    <property type="entry name" value="INNER MEMBRANE PROTEIN YHJD"/>
    <property type="match status" value="1"/>
</dbReference>
<feature type="transmembrane region" description="Helical" evidence="6">
    <location>
        <begin position="41"/>
        <end position="61"/>
    </location>
</feature>
<proteinExistence type="predicted"/>
<dbReference type="GO" id="GO:0005886">
    <property type="term" value="C:plasma membrane"/>
    <property type="evidence" value="ECO:0007669"/>
    <property type="project" value="UniProtKB-SubCell"/>
</dbReference>
<keyword evidence="5 6" id="KW-0472">Membrane</keyword>
<reference evidence="7 8" key="1">
    <citation type="submission" date="2009-04" db="EMBL/GenBank/DDBJ databases">
        <authorList>
            <person name="Sebastian Y."/>
            <person name="Madupu R."/>
            <person name="Durkin A.S."/>
            <person name="Torralba M."/>
            <person name="Methe B."/>
            <person name="Sutton G.G."/>
            <person name="Strausberg R.L."/>
            <person name="Nelson K.E."/>
        </authorList>
    </citation>
    <scope>NUCLEOTIDE SEQUENCE [LARGE SCALE GENOMIC DNA]</scope>
    <source>
        <strain evidence="8">ATCC 35406 / BCRC 14492 / JCM 8526 / NCTC 13058 / HG 370</strain>
    </source>
</reference>
<accession>C3JA26</accession>
<gene>
    <name evidence="7" type="ORF">POREN0001_0949</name>
</gene>
<protein>
    <submittedName>
        <fullName evidence="7">YihY family protein</fullName>
    </submittedName>
</protein>
<dbReference type="AlphaFoldDB" id="C3JA26"/>
<keyword evidence="2" id="KW-1003">Cell membrane</keyword>
<evidence type="ECO:0000313" key="7">
    <source>
        <dbReference type="EMBL" id="EEN82957.1"/>
    </source>
</evidence>
<evidence type="ECO:0000256" key="2">
    <source>
        <dbReference type="ARBA" id="ARBA00022475"/>
    </source>
</evidence>
<feature type="transmembrane region" description="Helical" evidence="6">
    <location>
        <begin position="103"/>
        <end position="123"/>
    </location>
</feature>
<keyword evidence="8" id="KW-1185">Reference proteome</keyword>
<dbReference type="Pfam" id="PF03631">
    <property type="entry name" value="Virul_fac_BrkB"/>
    <property type="match status" value="1"/>
</dbReference>
<sequence length="436" mass="49178">MWHIETSEVVGFRRIYINSLKSLYMAIKGFVQGDLTSKASALTYSTVLAIVPMLAVLVGIAKGFGVQDAISDFLIETLPTHTAEISKSLGFVENYLSQVKGGLFLGIGLVFLLYTVFNLLSTIENAFNRIWETTKGRTFKDKVTSYFTMIFLLPVLIVLSSGITIAMTTIKNTFMKDFFLLGSMTTFLINLVPFVLTVFSFVAIFMALPNVKVRFVPALISGTLAGVAFQGFQMLYIGGMLWISRYNAIYGGFAAFPLLLLWMQLTWIITLFCAKLCYAIQNVNKFTYEKEVTKVSRRYTDFLTVLIMAHIVQRFVDPKSQEPYTVEQLADQCHIPVKLTTMIVRQLLALNLIVEVKYTKQSRTGNYYPAVDPETLTVGSLIARLDSVGSENFKVDRRKYAREWELTLASRASLQEESTHVLLKHLPLGRENLRPI</sequence>
<dbReference type="eggNOG" id="COG1295">
    <property type="taxonomic scope" value="Bacteria"/>
</dbReference>
<keyword evidence="3 6" id="KW-0812">Transmembrane</keyword>
<dbReference type="EMBL" id="ACNN01000016">
    <property type="protein sequence ID" value="EEN82957.1"/>
    <property type="molecule type" value="Genomic_DNA"/>
</dbReference>
<feature type="transmembrane region" description="Helical" evidence="6">
    <location>
        <begin position="143"/>
        <end position="167"/>
    </location>
</feature>
<dbReference type="STRING" id="553175.POREN0001_0949"/>
<dbReference type="NCBIfam" id="TIGR00765">
    <property type="entry name" value="yihY_not_rbn"/>
    <property type="match status" value="1"/>
</dbReference>
<evidence type="ECO:0000256" key="5">
    <source>
        <dbReference type="ARBA" id="ARBA00023136"/>
    </source>
</evidence>
<dbReference type="PANTHER" id="PTHR30213:SF0">
    <property type="entry name" value="UPF0761 MEMBRANE PROTEIN YIHY"/>
    <property type="match status" value="1"/>
</dbReference>
<feature type="transmembrane region" description="Helical" evidence="6">
    <location>
        <begin position="215"/>
        <end position="243"/>
    </location>
</feature>
<evidence type="ECO:0000256" key="4">
    <source>
        <dbReference type="ARBA" id="ARBA00022989"/>
    </source>
</evidence>
<feature type="transmembrane region" description="Helical" evidence="6">
    <location>
        <begin position="187"/>
        <end position="208"/>
    </location>
</feature>
<evidence type="ECO:0000256" key="6">
    <source>
        <dbReference type="SAM" id="Phobius"/>
    </source>
</evidence>
<keyword evidence="4 6" id="KW-1133">Transmembrane helix</keyword>
<comment type="caution">
    <text evidence="7">The sequence shown here is derived from an EMBL/GenBank/DDBJ whole genome shotgun (WGS) entry which is preliminary data.</text>
</comment>
<dbReference type="Proteomes" id="UP000004295">
    <property type="component" value="Unassembled WGS sequence"/>
</dbReference>